<dbReference type="Pfam" id="PF09090">
    <property type="entry name" value="MIF4G_like_2"/>
    <property type="match status" value="1"/>
</dbReference>
<evidence type="ECO:0000313" key="4">
    <source>
        <dbReference type="EMBL" id="OAX36248.1"/>
    </source>
</evidence>
<dbReference type="InterPro" id="IPR027159">
    <property type="entry name" value="CBP80"/>
</dbReference>
<dbReference type="STRING" id="1314800.A0A1B7MUG0"/>
<feature type="region of interest" description="Disordered" evidence="1">
    <location>
        <begin position="1"/>
        <end position="25"/>
    </location>
</feature>
<feature type="compositionally biased region" description="Basic and acidic residues" evidence="1">
    <location>
        <begin position="1"/>
        <end position="11"/>
    </location>
</feature>
<evidence type="ECO:0008006" key="6">
    <source>
        <dbReference type="Google" id="ProtNLM"/>
    </source>
</evidence>
<dbReference type="Proteomes" id="UP000092154">
    <property type="component" value="Unassembled WGS sequence"/>
</dbReference>
<dbReference type="PANTHER" id="PTHR12412">
    <property type="entry name" value="CAP BINDING PROTEIN"/>
    <property type="match status" value="1"/>
</dbReference>
<dbReference type="GO" id="GO:0005846">
    <property type="term" value="C:nuclear cap binding complex"/>
    <property type="evidence" value="ECO:0007669"/>
    <property type="project" value="InterPro"/>
</dbReference>
<dbReference type="EMBL" id="KV448431">
    <property type="protein sequence ID" value="OAX36248.1"/>
    <property type="molecule type" value="Genomic_DNA"/>
</dbReference>
<dbReference type="OrthoDB" id="10252707at2759"/>
<evidence type="ECO:0000256" key="1">
    <source>
        <dbReference type="SAM" id="MobiDB-lite"/>
    </source>
</evidence>
<dbReference type="GO" id="GO:0003729">
    <property type="term" value="F:mRNA binding"/>
    <property type="evidence" value="ECO:0007669"/>
    <property type="project" value="TreeGrafter"/>
</dbReference>
<gene>
    <name evidence="4" type="ORF">K503DRAFT_867712</name>
</gene>
<dbReference type="InterPro" id="IPR015172">
    <property type="entry name" value="MIF4G-like_typ-1"/>
</dbReference>
<proteinExistence type="predicted"/>
<organism evidence="4 5">
    <name type="scientific">Rhizopogon vinicolor AM-OR11-026</name>
    <dbReference type="NCBI Taxonomy" id="1314800"/>
    <lineage>
        <taxon>Eukaryota</taxon>
        <taxon>Fungi</taxon>
        <taxon>Dikarya</taxon>
        <taxon>Basidiomycota</taxon>
        <taxon>Agaricomycotina</taxon>
        <taxon>Agaricomycetes</taxon>
        <taxon>Agaricomycetidae</taxon>
        <taxon>Boletales</taxon>
        <taxon>Suillineae</taxon>
        <taxon>Rhizopogonaceae</taxon>
        <taxon>Rhizopogon</taxon>
    </lineage>
</organism>
<dbReference type="AlphaFoldDB" id="A0A1B7MUG0"/>
<feature type="domain" description="MIF4G-like type 2" evidence="3">
    <location>
        <begin position="542"/>
        <end position="867"/>
    </location>
</feature>
<dbReference type="GO" id="GO:0005634">
    <property type="term" value="C:nucleus"/>
    <property type="evidence" value="ECO:0007669"/>
    <property type="project" value="TreeGrafter"/>
</dbReference>
<dbReference type="Gene3D" id="1.25.40.180">
    <property type="match status" value="3"/>
</dbReference>
<protein>
    <recommendedName>
        <fullName evidence="6">Cap binding protein 80-PB</fullName>
    </recommendedName>
</protein>
<dbReference type="GO" id="GO:0000184">
    <property type="term" value="P:nuclear-transcribed mRNA catabolic process, nonsense-mediated decay"/>
    <property type="evidence" value="ECO:0007669"/>
    <property type="project" value="TreeGrafter"/>
</dbReference>
<accession>A0A1B7MUG0</accession>
<dbReference type="GO" id="GO:0006406">
    <property type="term" value="P:mRNA export from nucleus"/>
    <property type="evidence" value="ECO:0007669"/>
    <property type="project" value="InterPro"/>
</dbReference>
<evidence type="ECO:0000259" key="3">
    <source>
        <dbReference type="Pfam" id="PF09090"/>
    </source>
</evidence>
<evidence type="ECO:0000313" key="5">
    <source>
        <dbReference type="Proteomes" id="UP000092154"/>
    </source>
</evidence>
<dbReference type="InterPro" id="IPR016024">
    <property type="entry name" value="ARM-type_fold"/>
</dbReference>
<dbReference type="SUPFAM" id="SSF48371">
    <property type="entry name" value="ARM repeat"/>
    <property type="match status" value="3"/>
</dbReference>
<dbReference type="PANTHER" id="PTHR12412:SF2">
    <property type="entry name" value="NUCLEAR CAP-BINDING PROTEIN SUBUNIT 1"/>
    <property type="match status" value="1"/>
</dbReference>
<name>A0A1B7MUG0_9AGAM</name>
<reference evidence="4 5" key="1">
    <citation type="submission" date="2016-06" db="EMBL/GenBank/DDBJ databases">
        <title>Comparative genomics of the ectomycorrhizal sister species Rhizopogon vinicolor and Rhizopogon vesiculosus (Basidiomycota: Boletales) reveals a divergence of the mating type B locus.</title>
        <authorList>
            <consortium name="DOE Joint Genome Institute"/>
            <person name="Mujic A.B."/>
            <person name="Kuo A."/>
            <person name="Tritt A."/>
            <person name="Lipzen A."/>
            <person name="Chen C."/>
            <person name="Johnson J."/>
            <person name="Sharma A."/>
            <person name="Barry K."/>
            <person name="Grigoriev I.V."/>
            <person name="Spatafora J.W."/>
        </authorList>
    </citation>
    <scope>NUCLEOTIDE SEQUENCE [LARGE SCALE GENOMIC DNA]</scope>
    <source>
        <strain evidence="4 5">AM-OR11-026</strain>
    </source>
</reference>
<keyword evidence="5" id="KW-1185">Reference proteome</keyword>
<dbReference type="GO" id="GO:0000339">
    <property type="term" value="F:RNA cap binding"/>
    <property type="evidence" value="ECO:0007669"/>
    <property type="project" value="InterPro"/>
</dbReference>
<dbReference type="InParanoid" id="A0A1B7MUG0"/>
<dbReference type="Pfam" id="PF09088">
    <property type="entry name" value="MIF4G_like"/>
    <property type="match status" value="1"/>
</dbReference>
<evidence type="ECO:0000259" key="2">
    <source>
        <dbReference type="Pfam" id="PF09088"/>
    </source>
</evidence>
<sequence>MSHDRQFDRPHRGGRSRRYRADDYDTHDRRREAFATPEDILKGEIIKLGEVDAIQELPRLAKQIREQVPVSVPVISEGIRIAVTEQPYKIPYYAALLRLLHDTAEGENAESSTTSSLGKQVLEDFWKGFQGYLDKLAWREIRLCIHLFAHLTVAQIISIESMSALLQSFAAVLDEFGVSYGRGRNAALSAIEGLIISGAVMAKSSSSNTTEIIKTIQNYNDSIYSSKLLVQPMMSLFTESRFVENTDEVLDTGLAVLKALDFSEFAEASESFPQPYLDFPDLDPTESAPFELPAILVPPEVIELDGLATDAGEDAQVKKEEWPHYFLHLFDDTTTPDPATPAGFLIRSNILDTIDIFEINRKECARLLLEYPKWCVLGTFRPKPGAPVPEFESGKNWQLESAVVEAVLGSLFLLPDSTHKSVYHIALITELCKLSPSTVGPAVGKSIRKLYTALADGLDVEIARRFAEWFAVHMSNFGFSWVWKEWVPDLALSEQHPKRTFMRRALEFEIRLSYHDRVLKTLPEPMQNDTNVISDQAPGPTFEYEDPANPHYDAAQSILDLLRGRSKAEEVLSHIESLKTTLEASGTHVHVDSTIRSISIHCLLSIGSRSFSHLLNAIERYLPLLRGLAGTDTESKQDILSAVASFWRLNRQMVNIVFDKLMQYQIVDPTDVVGWTFENVTGDAHLSGMRPMSLSAFEWDLLRGALDKANGRVMVARRKVAALRKEHDDSVARVKASGGADVGSMEIDTEMKPFKQGAVQQIIILAAPLTGLFLPDDSASENPQLTVALKAFASLTREQKGALARTIEGFVSCLAPPPSAGRQNPHAQTVVTEQAWENRSEWQADEWNTWETWGWYRHFCRTYSPYLRNYQETLGTVGFAKIEGSTSPAAKLMKKTWSIATGQEA</sequence>
<dbReference type="InterPro" id="IPR015174">
    <property type="entry name" value="MIF4G-like_typ-2"/>
</dbReference>
<feature type="domain" description="MIF4G-like type 1" evidence="2">
    <location>
        <begin position="336"/>
        <end position="524"/>
    </location>
</feature>